<feature type="domain" description="DUF3857" evidence="3">
    <location>
        <begin position="55"/>
        <end position="215"/>
    </location>
</feature>
<comment type="caution">
    <text evidence="4">The sequence shown here is derived from an EMBL/GenBank/DDBJ whole genome shotgun (WGS) entry which is preliminary data.</text>
</comment>
<dbReference type="Gene3D" id="3.10.620.30">
    <property type="match status" value="1"/>
</dbReference>
<keyword evidence="1" id="KW-0732">Signal</keyword>
<dbReference type="InterPro" id="IPR024618">
    <property type="entry name" value="DUF3857"/>
</dbReference>
<dbReference type="InterPro" id="IPR002931">
    <property type="entry name" value="Transglutaminase-like"/>
</dbReference>
<name>A0A9X1X3T0_9SPHI</name>
<gene>
    <name evidence="4" type="ORF">MUY27_08975</name>
</gene>
<dbReference type="AlphaFoldDB" id="A0A9X1X3T0"/>
<dbReference type="Pfam" id="PF01841">
    <property type="entry name" value="Transglut_core"/>
    <property type="match status" value="1"/>
</dbReference>
<keyword evidence="5" id="KW-1185">Reference proteome</keyword>
<dbReference type="Pfam" id="PF12969">
    <property type="entry name" value="DUF3857"/>
    <property type="match status" value="1"/>
</dbReference>
<evidence type="ECO:0000256" key="1">
    <source>
        <dbReference type="SAM" id="SignalP"/>
    </source>
</evidence>
<dbReference type="EMBL" id="JALJEJ010000003">
    <property type="protein sequence ID" value="MCJ8209840.1"/>
    <property type="molecule type" value="Genomic_DNA"/>
</dbReference>
<reference evidence="4" key="1">
    <citation type="submission" date="2022-04" db="EMBL/GenBank/DDBJ databases">
        <title>Mucilaginibacter sp. RS28 isolated from freshwater.</title>
        <authorList>
            <person name="Ko S.-R."/>
        </authorList>
    </citation>
    <scope>NUCLEOTIDE SEQUENCE</scope>
    <source>
        <strain evidence="4">RS28</strain>
    </source>
</reference>
<evidence type="ECO:0000259" key="2">
    <source>
        <dbReference type="Pfam" id="PF01841"/>
    </source>
</evidence>
<accession>A0A9X1X3T0</accession>
<dbReference type="RefSeq" id="WP_245129672.1">
    <property type="nucleotide sequence ID" value="NZ_JALJEJ010000003.1"/>
</dbReference>
<dbReference type="InterPro" id="IPR038765">
    <property type="entry name" value="Papain-like_cys_pep_sf"/>
</dbReference>
<feature type="signal peptide" evidence="1">
    <location>
        <begin position="1"/>
        <end position="20"/>
    </location>
</feature>
<evidence type="ECO:0000259" key="3">
    <source>
        <dbReference type="Pfam" id="PF12969"/>
    </source>
</evidence>
<evidence type="ECO:0000313" key="5">
    <source>
        <dbReference type="Proteomes" id="UP001139450"/>
    </source>
</evidence>
<protein>
    <submittedName>
        <fullName evidence="4">DUF3857 and transglutaminase domain-containing protein</fullName>
    </submittedName>
</protein>
<dbReference type="Gene3D" id="2.60.40.3140">
    <property type="match status" value="1"/>
</dbReference>
<dbReference type="Proteomes" id="UP001139450">
    <property type="component" value="Unassembled WGS sequence"/>
</dbReference>
<feature type="domain" description="Transglutaminase-like" evidence="2">
    <location>
        <begin position="276"/>
        <end position="367"/>
    </location>
</feature>
<evidence type="ECO:0000313" key="4">
    <source>
        <dbReference type="EMBL" id="MCJ8209840.1"/>
    </source>
</evidence>
<feature type="chain" id="PRO_5040743563" evidence="1">
    <location>
        <begin position="21"/>
        <end position="636"/>
    </location>
</feature>
<dbReference type="Gene3D" id="2.60.120.1130">
    <property type="match status" value="1"/>
</dbReference>
<organism evidence="4 5">
    <name type="scientific">Mucilaginibacter straminoryzae</name>
    <dbReference type="NCBI Taxonomy" id="2932774"/>
    <lineage>
        <taxon>Bacteria</taxon>
        <taxon>Pseudomonadati</taxon>
        <taxon>Bacteroidota</taxon>
        <taxon>Sphingobacteriia</taxon>
        <taxon>Sphingobacteriales</taxon>
        <taxon>Sphingobacteriaceae</taxon>
        <taxon>Mucilaginibacter</taxon>
    </lineage>
</organism>
<proteinExistence type="predicted"/>
<dbReference type="SUPFAM" id="SSF54001">
    <property type="entry name" value="Cysteine proteinases"/>
    <property type="match status" value="1"/>
</dbReference>
<sequence length="636" mass="72805">MIRKLFICFVLLFSSYISRAQENYSVSAIPKELMPYASAIVRKDETVVFIREKNNVIYRYKFAVTVLNKNGADEGELVLWHNKSRTIKNIKGMIYDEFGKPVSKISERDFRDDNYTPNSLFEDVKYKHFTPVSVSYPYTVEYEYELFSNQTFNLEHWYGVGSEATAVENSSFIVSCKPSLQLRYKEMNYKGTLITGKDDAGNDLYKWSISNFKAIRHEPYSPDKINYLPNVRLAVNNFTYEGVDGSYSNWNELGKWINDKLLTGRDELSAATVAKVKELTDGINDPKEKARKLYEYLQNKTRYISIQVGIGGYRPFKATEVDELSYGDCKGLVNYMHALLKAAGIQSWYCIVNGNTHKRPLQADFASPDQANHVILCLPFKSDTTWLECTSQHIPFGFLGDFTDDRTVLACTAEGGKLLKTPKYTADDNREIQKGEFTLAENGELTGTLETTFKGTQYENRDYLLLESYEDQQKYIRKAYPINNLEIAGLSLKATKEIKPSINETLQLKSYEYGTPENGRISFALNSVNRLSETPKEIRNRYTPIYINRGYTDEATISFTLPAGYHADSEPLNTTLTDNFGSYHADFSVVGNKLIYHRKLQLKDGSYSKEDYDKLVAFFEAVRNADYFDVVLAKNK</sequence>